<dbReference type="AlphaFoldDB" id="A0A558BPP3"/>
<evidence type="ECO:0000313" key="8">
    <source>
        <dbReference type="Proteomes" id="UP000317624"/>
    </source>
</evidence>
<evidence type="ECO:0000259" key="6">
    <source>
        <dbReference type="Pfam" id="PF14905"/>
    </source>
</evidence>
<evidence type="ECO:0000256" key="2">
    <source>
        <dbReference type="ARBA" id="ARBA00023136"/>
    </source>
</evidence>
<dbReference type="PANTHER" id="PTHR40980">
    <property type="entry name" value="PLUG DOMAIN-CONTAINING PROTEIN"/>
    <property type="match status" value="1"/>
</dbReference>
<dbReference type="InterPro" id="IPR013784">
    <property type="entry name" value="Carb-bd-like_fold"/>
</dbReference>
<keyword evidence="3" id="KW-0998">Cell outer membrane</keyword>
<feature type="domain" description="TonB-dependent receptor plug" evidence="5">
    <location>
        <begin position="235"/>
        <end position="323"/>
    </location>
</feature>
<dbReference type="Pfam" id="PF07715">
    <property type="entry name" value="Plug"/>
    <property type="match status" value="1"/>
</dbReference>
<dbReference type="EMBL" id="VMRJ01000005">
    <property type="protein sequence ID" value="TVT38477.1"/>
    <property type="molecule type" value="Genomic_DNA"/>
</dbReference>
<gene>
    <name evidence="7" type="ORF">FNT36_20010</name>
</gene>
<keyword evidence="2" id="KW-0472">Membrane</keyword>
<dbReference type="InterPro" id="IPR012910">
    <property type="entry name" value="Plug_dom"/>
</dbReference>
<dbReference type="GO" id="GO:0030246">
    <property type="term" value="F:carbohydrate binding"/>
    <property type="evidence" value="ECO:0007669"/>
    <property type="project" value="InterPro"/>
</dbReference>
<name>A0A558BPP3_9BACT</name>
<dbReference type="Gene3D" id="2.170.130.10">
    <property type="entry name" value="TonB-dependent receptor, plug domain"/>
    <property type="match status" value="1"/>
</dbReference>
<reference evidence="7 8" key="1">
    <citation type="submission" date="2019-07" db="EMBL/GenBank/DDBJ databases">
        <title>Hymenobacter sp. straun FUR1 Genome sequencing and assembly.</title>
        <authorList>
            <person name="Chhetri G."/>
        </authorList>
    </citation>
    <scope>NUCLEOTIDE SEQUENCE [LARGE SCALE GENOMIC DNA]</scope>
    <source>
        <strain evidence="7 8">Fur1</strain>
    </source>
</reference>
<accession>A0A558BPP3</accession>
<dbReference type="Gene3D" id="2.60.40.1120">
    <property type="entry name" value="Carboxypeptidase-like, regulatory domain"/>
    <property type="match status" value="1"/>
</dbReference>
<dbReference type="OrthoDB" id="3771655at2"/>
<dbReference type="SUPFAM" id="SSF49452">
    <property type="entry name" value="Starch-binding domain-like"/>
    <property type="match status" value="1"/>
</dbReference>
<evidence type="ECO:0000313" key="7">
    <source>
        <dbReference type="EMBL" id="TVT38477.1"/>
    </source>
</evidence>
<evidence type="ECO:0000256" key="4">
    <source>
        <dbReference type="SAM" id="MobiDB-lite"/>
    </source>
</evidence>
<sequence length="926" mass="100554">MCQPLAQPPRAAQPVTLNYYGGRRNVWPTGAIMRAARRQQAVRQQVAAVLYEAKMFFSVLARLYGNACAACSIYHRNTSILHVLQTFPLLGSGRCLLLAIALLTTSAALAQSPAPAAPAAVANTGSLTGTVLDSVSRQPVSYATVVLLPTAGSEKAISGVAADDAGKFSLTKLPTGTFRLRISYVGYGTHTQAVTVTSGATALGTIRLPAAATALNEAVVVGAKPVVEVRPDRLVYNAEQDLSNAGGTATDVLRKSPLLAVDGEGNVKMRGSSNFRVLVNNKPSPTLASNLTEALKSIPADQIKSVEIITTPPAKYDGEGTAGIINIILKKGVDQGVNGRIGASGGNRNSNFNSALNFKKGKVGFTSSASAGAWYNPGYSERTRVGYNEERQEISNLLQTADVYNKGKWYYGTLGLDYDPAEHHSISLAGSINGYGGNSTNDLFNRLTGLTNRLYTRRTDNRFSGLNVEGTGTYTRTFKQARKEWSVLGQYALNTGTFGYDFDQYDNSTVLLPAEQATYRERSRGRTPGHEITLQSDFTQPFGDKNTLEMGVKAIFRRTGSVANVDTLRPADNPSYLPDGRRITDFSYAQDVQAAYATYSFGLGKKTSLSLGSRLERTALSADFRTSASFTPPAYLSLLPNGSAQYKLSEASSVRAAYSRRITRPFIDYLNPFVDRSDRQNLSFGNPYLSPELTDAYELSYNTNFKSNSINISASVRHTGNAIESVRFLTTNPSAPLPAGVVPDPSVTAQTFQNVAANTFYQLNFYGSFKPLENWDLSGGPDVQYIVRRSPALNTNRQGLTAGLNLNTSYKLKKGFSLQGFVYASLPSPDIQGRGSANLYYQMGAKKTFLKEKADLVLNFGSPFNNYWPYRNTVSTALFEERSEFRAYQRSFRLSFSYRFGQAQQGKQRKQISNDDTKGGGSKQGG</sequence>
<feature type="region of interest" description="Disordered" evidence="4">
    <location>
        <begin position="903"/>
        <end position="926"/>
    </location>
</feature>
<dbReference type="InterPro" id="IPR041700">
    <property type="entry name" value="OMP_b-brl_3"/>
</dbReference>
<dbReference type="PANTHER" id="PTHR40980:SF4">
    <property type="entry name" value="TONB-DEPENDENT RECEPTOR-LIKE BETA-BARREL DOMAIN-CONTAINING PROTEIN"/>
    <property type="match status" value="1"/>
</dbReference>
<comment type="caution">
    <text evidence="7">The sequence shown here is derived from an EMBL/GenBank/DDBJ whole genome shotgun (WGS) entry which is preliminary data.</text>
</comment>
<feature type="domain" description="Outer membrane protein beta-barrel" evidence="6">
    <location>
        <begin position="476"/>
        <end position="898"/>
    </location>
</feature>
<dbReference type="Proteomes" id="UP000317624">
    <property type="component" value="Unassembled WGS sequence"/>
</dbReference>
<keyword evidence="8" id="KW-1185">Reference proteome</keyword>
<dbReference type="GO" id="GO:0009279">
    <property type="term" value="C:cell outer membrane"/>
    <property type="evidence" value="ECO:0007669"/>
    <property type="project" value="UniProtKB-SubCell"/>
</dbReference>
<dbReference type="Pfam" id="PF14905">
    <property type="entry name" value="OMP_b-brl_3"/>
    <property type="match status" value="1"/>
</dbReference>
<dbReference type="Gene3D" id="2.40.170.20">
    <property type="entry name" value="TonB-dependent receptor, beta-barrel domain"/>
    <property type="match status" value="1"/>
</dbReference>
<evidence type="ECO:0000256" key="1">
    <source>
        <dbReference type="ARBA" id="ARBA00004442"/>
    </source>
</evidence>
<dbReference type="SUPFAM" id="SSF56935">
    <property type="entry name" value="Porins"/>
    <property type="match status" value="1"/>
</dbReference>
<evidence type="ECO:0000259" key="5">
    <source>
        <dbReference type="Pfam" id="PF07715"/>
    </source>
</evidence>
<organism evidence="7 8">
    <name type="scientific">Hymenobacter setariae</name>
    <dbReference type="NCBI Taxonomy" id="2594794"/>
    <lineage>
        <taxon>Bacteria</taxon>
        <taxon>Pseudomonadati</taxon>
        <taxon>Bacteroidota</taxon>
        <taxon>Cytophagia</taxon>
        <taxon>Cytophagales</taxon>
        <taxon>Hymenobacteraceae</taxon>
        <taxon>Hymenobacter</taxon>
    </lineage>
</organism>
<comment type="subcellular location">
    <subcellularLocation>
        <location evidence="1">Cell outer membrane</location>
    </subcellularLocation>
</comment>
<protein>
    <submittedName>
        <fullName evidence="7">TonB-dependent receptor</fullName>
    </submittedName>
</protein>
<dbReference type="InterPro" id="IPR036942">
    <property type="entry name" value="Beta-barrel_TonB_sf"/>
</dbReference>
<evidence type="ECO:0000256" key="3">
    <source>
        <dbReference type="ARBA" id="ARBA00023237"/>
    </source>
</evidence>
<dbReference type="Pfam" id="PF13715">
    <property type="entry name" value="CarbopepD_reg_2"/>
    <property type="match status" value="1"/>
</dbReference>
<proteinExistence type="predicted"/>
<dbReference type="InterPro" id="IPR037066">
    <property type="entry name" value="Plug_dom_sf"/>
</dbReference>
<keyword evidence="7" id="KW-0675">Receptor</keyword>